<proteinExistence type="predicted"/>
<reference evidence="8 9" key="1">
    <citation type="submission" date="2024-02" db="EMBL/GenBank/DDBJ databases">
        <title>Roseovarius strain W115 nov., isolated from a marine algae.</title>
        <authorList>
            <person name="Lee M.W."/>
            <person name="Lee J.K."/>
            <person name="Kim J.M."/>
            <person name="Choi D.G."/>
            <person name="Baek J.H."/>
            <person name="Bayburt H."/>
            <person name="Jung J.J."/>
            <person name="Han D.M."/>
            <person name="Jeon C.O."/>
        </authorList>
    </citation>
    <scope>NUCLEOTIDE SEQUENCE [LARGE SCALE GENOMIC DNA]</scope>
    <source>
        <strain evidence="8 9">W115</strain>
    </source>
</reference>
<dbReference type="InterPro" id="IPR016181">
    <property type="entry name" value="Acyl_CoA_acyltransferase"/>
</dbReference>
<dbReference type="PANTHER" id="PTHR34697">
    <property type="entry name" value="PHOSPHATIDYLGLYCEROL LYSYLTRANSFERASE"/>
    <property type="match status" value="1"/>
</dbReference>
<keyword evidence="2" id="KW-1003">Cell membrane</keyword>
<feature type="transmembrane region" description="Helical" evidence="6">
    <location>
        <begin position="278"/>
        <end position="297"/>
    </location>
</feature>
<name>A0ABZ2TEH5_9RHOB</name>
<evidence type="ECO:0000256" key="2">
    <source>
        <dbReference type="ARBA" id="ARBA00022475"/>
    </source>
</evidence>
<keyword evidence="9" id="KW-1185">Reference proteome</keyword>
<dbReference type="InterPro" id="IPR051211">
    <property type="entry name" value="PG_lysyltransferase"/>
</dbReference>
<feature type="domain" description="Phosphatidylglycerol lysyltransferase C-terminal" evidence="7">
    <location>
        <begin position="346"/>
        <end position="578"/>
    </location>
</feature>
<feature type="transmembrane region" description="Helical" evidence="6">
    <location>
        <begin position="89"/>
        <end position="109"/>
    </location>
</feature>
<evidence type="ECO:0000256" key="4">
    <source>
        <dbReference type="ARBA" id="ARBA00022989"/>
    </source>
</evidence>
<gene>
    <name evidence="8" type="ORF">RZS32_017180</name>
</gene>
<evidence type="ECO:0000256" key="6">
    <source>
        <dbReference type="SAM" id="Phobius"/>
    </source>
</evidence>
<evidence type="ECO:0000256" key="1">
    <source>
        <dbReference type="ARBA" id="ARBA00004651"/>
    </source>
</evidence>
<feature type="transmembrane region" description="Helical" evidence="6">
    <location>
        <begin position="129"/>
        <end position="151"/>
    </location>
</feature>
<dbReference type="Proteomes" id="UP001281305">
    <property type="component" value="Chromosome"/>
</dbReference>
<feature type="transmembrane region" description="Helical" evidence="6">
    <location>
        <begin position="12"/>
        <end position="32"/>
    </location>
</feature>
<keyword evidence="3 6" id="KW-0812">Transmembrane</keyword>
<sequence length="619" mass="66824">MFTLAWGKTPATVCLRHVMPFFIGALCLWIVQDQLTPDSLTGLGAALSNLTFKQWAVAGLATTASFWALGRYDVILHQHLRTDCRPRHACASGVAAIAIGQTIGLGVLSGALVRWRLVPDLSLVQATKIATGVAVSFLSGLVLCLGLMGVLFPSDVLSFHQGLFCLIFFCNIGLLCFLYPKIRLGRSIFRGPSLRMLGGIAGLALIDTFCAGVALWCLMPSGTELPLVALMPAYMLALGAALLSGTPGGVGPFELVLLAALPGIPQAEVLCGIVAFRLIYYALPFGLAACMLLRPFTQSGHSEICRRDVHERDLKKAPRAEIGLCRQADAGVIASRHVSLPVLRPGQSLCLLFAALGGATEAALATLKKQAHREMLFPLVYKADGRMAAVATKSGWRALHVADDLVLKPSEFQTEGRAFRQLRRKLRQAEQAGLSIERGTALPWKELAQVDADWQARQGRARGMTMGQFCPEYLSHQGVFLARLKGRVVAFASFHISTDEWCLDLMRANAPVPDGTMHALITAAIDAADEAGVPQFCLAALPPERGPIAWLAAKSGYSTGLSQFKKSFNPKRSPRYALAPSWGLLALGLGDLLRAVRRPNRNLSHNHHENNEFARARGV</sequence>
<accession>A0ABZ2TEH5</accession>
<comment type="subcellular location">
    <subcellularLocation>
        <location evidence="1">Cell membrane</location>
        <topology evidence="1">Multi-pass membrane protein</topology>
    </subcellularLocation>
</comment>
<evidence type="ECO:0000256" key="3">
    <source>
        <dbReference type="ARBA" id="ARBA00022692"/>
    </source>
</evidence>
<feature type="transmembrane region" description="Helical" evidence="6">
    <location>
        <begin position="194"/>
        <end position="218"/>
    </location>
</feature>
<feature type="transmembrane region" description="Helical" evidence="6">
    <location>
        <begin position="163"/>
        <end position="182"/>
    </location>
</feature>
<organism evidence="8 9">
    <name type="scientific">Roseovarius rhodophyticola</name>
    <dbReference type="NCBI Taxonomy" id="3080827"/>
    <lineage>
        <taxon>Bacteria</taxon>
        <taxon>Pseudomonadati</taxon>
        <taxon>Pseudomonadota</taxon>
        <taxon>Alphaproteobacteria</taxon>
        <taxon>Rhodobacterales</taxon>
        <taxon>Roseobacteraceae</taxon>
        <taxon>Roseovarius</taxon>
    </lineage>
</organism>
<keyword evidence="5 6" id="KW-0472">Membrane</keyword>
<evidence type="ECO:0000259" key="7">
    <source>
        <dbReference type="Pfam" id="PF09924"/>
    </source>
</evidence>
<dbReference type="EMBL" id="CP146606">
    <property type="protein sequence ID" value="WYK18091.1"/>
    <property type="molecule type" value="Genomic_DNA"/>
</dbReference>
<dbReference type="Pfam" id="PF09924">
    <property type="entry name" value="LPG_synthase_C"/>
    <property type="match status" value="1"/>
</dbReference>
<protein>
    <submittedName>
        <fullName evidence="8">Phosphatidylglycerol lysyltransferase domain-containing protein</fullName>
    </submittedName>
</protein>
<dbReference type="InterPro" id="IPR024320">
    <property type="entry name" value="LPG_synthase_C"/>
</dbReference>
<dbReference type="Gene3D" id="3.40.630.30">
    <property type="match status" value="1"/>
</dbReference>
<dbReference type="RefSeq" id="WP_317054776.1">
    <property type="nucleotide sequence ID" value="NZ_CP146606.1"/>
</dbReference>
<evidence type="ECO:0000313" key="9">
    <source>
        <dbReference type="Proteomes" id="UP001281305"/>
    </source>
</evidence>
<evidence type="ECO:0000256" key="5">
    <source>
        <dbReference type="ARBA" id="ARBA00023136"/>
    </source>
</evidence>
<dbReference type="PANTHER" id="PTHR34697:SF2">
    <property type="entry name" value="PHOSPHATIDYLGLYCEROL LYSYLTRANSFERASE"/>
    <property type="match status" value="1"/>
</dbReference>
<dbReference type="SUPFAM" id="SSF55729">
    <property type="entry name" value="Acyl-CoA N-acyltransferases (Nat)"/>
    <property type="match status" value="1"/>
</dbReference>
<evidence type="ECO:0000313" key="8">
    <source>
        <dbReference type="EMBL" id="WYK18091.1"/>
    </source>
</evidence>
<keyword evidence="4 6" id="KW-1133">Transmembrane helix</keyword>